<proteinExistence type="predicted"/>
<evidence type="ECO:0008006" key="3">
    <source>
        <dbReference type="Google" id="ProtNLM"/>
    </source>
</evidence>
<accession>A0A2H4J9J9</accession>
<dbReference type="EMBL" id="MF417887">
    <property type="protein sequence ID" value="ASN69186.1"/>
    <property type="molecule type" value="Genomic_DNA"/>
</dbReference>
<name>A0A2H4J9J9_9CAUD</name>
<feature type="compositionally biased region" description="Basic and acidic residues" evidence="1">
    <location>
        <begin position="15"/>
        <end position="28"/>
    </location>
</feature>
<reference evidence="2" key="1">
    <citation type="submission" date="2017-06" db="EMBL/GenBank/DDBJ databases">
        <title>Novel phages from South African skin metaviromes.</title>
        <authorList>
            <person name="van Zyl L.J."/>
            <person name="Abrahams Y."/>
            <person name="Stander E.A."/>
            <person name="Kirby B.M."/>
            <person name="Clavaud C."/>
            <person name="Farcet C."/>
            <person name="Breton L."/>
            <person name="Trindade M.I."/>
        </authorList>
    </citation>
    <scope>NUCLEOTIDE SEQUENCE</scope>
</reference>
<sequence>MRFRNGQMIQVLRRGPRDREGDAQFEESHEIGPCGVEWDATDDISASERREGSVSNGRLLAPIGSDATATDRLEVEGRLCRVVGKPFVQQFGRSRRATNLTIRFQEVE</sequence>
<protein>
    <recommendedName>
        <fullName evidence="3">Head-to-tail stopper</fullName>
    </recommendedName>
</protein>
<feature type="region of interest" description="Disordered" evidence="1">
    <location>
        <begin position="1"/>
        <end position="28"/>
    </location>
</feature>
<gene>
    <name evidence="2" type="ORF">7S3_8</name>
</gene>
<organism evidence="2">
    <name type="scientific">uncultured Caudovirales phage</name>
    <dbReference type="NCBI Taxonomy" id="2100421"/>
    <lineage>
        <taxon>Viruses</taxon>
        <taxon>Duplodnaviria</taxon>
        <taxon>Heunggongvirae</taxon>
        <taxon>Uroviricota</taxon>
        <taxon>Caudoviricetes</taxon>
        <taxon>Peduoviridae</taxon>
        <taxon>Maltschvirus</taxon>
        <taxon>Maltschvirus maltsch</taxon>
    </lineage>
</organism>
<evidence type="ECO:0000256" key="1">
    <source>
        <dbReference type="SAM" id="MobiDB-lite"/>
    </source>
</evidence>
<evidence type="ECO:0000313" key="2">
    <source>
        <dbReference type="EMBL" id="ASN69186.1"/>
    </source>
</evidence>